<keyword evidence="3" id="KW-1185">Reference proteome</keyword>
<dbReference type="Proteomes" id="UP001323405">
    <property type="component" value="Unassembled WGS sequence"/>
</dbReference>
<sequence length="85" mass="9398">MSTLHTSTSLMAVSKHEHQTTNNCAPCQGSHLESPTTGFDAVSSCNRPSRWLYFADQDRHWFPILNLAIGIFTALDAFMRVAGTV</sequence>
<protein>
    <submittedName>
        <fullName evidence="2">Uncharacterized protein</fullName>
    </submittedName>
</protein>
<dbReference type="EMBL" id="JAFFHA010000001">
    <property type="protein sequence ID" value="KAK4659286.1"/>
    <property type="molecule type" value="Genomic_DNA"/>
</dbReference>
<keyword evidence="1" id="KW-0812">Transmembrane</keyword>
<dbReference type="RefSeq" id="XP_062748257.1">
    <property type="nucleotide sequence ID" value="XM_062882845.1"/>
</dbReference>
<gene>
    <name evidence="2" type="ORF">QC762_0007240</name>
</gene>
<evidence type="ECO:0000256" key="1">
    <source>
        <dbReference type="SAM" id="Phobius"/>
    </source>
</evidence>
<keyword evidence="1" id="KW-0472">Membrane</keyword>
<evidence type="ECO:0000313" key="2">
    <source>
        <dbReference type="EMBL" id="KAK4659286.1"/>
    </source>
</evidence>
<proteinExistence type="predicted"/>
<comment type="caution">
    <text evidence="2">The sequence shown here is derived from an EMBL/GenBank/DDBJ whole genome shotgun (WGS) entry which is preliminary data.</text>
</comment>
<name>A0ABR0GU90_9PEZI</name>
<organism evidence="2 3">
    <name type="scientific">Podospora pseudocomata</name>
    <dbReference type="NCBI Taxonomy" id="2093779"/>
    <lineage>
        <taxon>Eukaryota</taxon>
        <taxon>Fungi</taxon>
        <taxon>Dikarya</taxon>
        <taxon>Ascomycota</taxon>
        <taxon>Pezizomycotina</taxon>
        <taxon>Sordariomycetes</taxon>
        <taxon>Sordariomycetidae</taxon>
        <taxon>Sordariales</taxon>
        <taxon>Podosporaceae</taxon>
        <taxon>Podospora</taxon>
    </lineage>
</organism>
<reference evidence="2 3" key="1">
    <citation type="journal article" date="2023" name="bioRxiv">
        <title>High-quality genome assemblies of four members of thePodospora anserinaspecies complex.</title>
        <authorList>
            <person name="Ament-Velasquez S.L."/>
            <person name="Vogan A.A."/>
            <person name="Wallerman O."/>
            <person name="Hartmann F."/>
            <person name="Gautier V."/>
            <person name="Silar P."/>
            <person name="Giraud T."/>
            <person name="Johannesson H."/>
        </authorList>
    </citation>
    <scope>NUCLEOTIDE SEQUENCE [LARGE SCALE GENOMIC DNA]</scope>
    <source>
        <strain evidence="2 3">CBS 415.72m</strain>
    </source>
</reference>
<feature type="transmembrane region" description="Helical" evidence="1">
    <location>
        <begin position="60"/>
        <end position="79"/>
    </location>
</feature>
<keyword evidence="1" id="KW-1133">Transmembrane helix</keyword>
<accession>A0ABR0GU90</accession>
<evidence type="ECO:0000313" key="3">
    <source>
        <dbReference type="Proteomes" id="UP001323405"/>
    </source>
</evidence>
<dbReference type="GeneID" id="87902342"/>